<feature type="region of interest" description="Disordered" evidence="1">
    <location>
        <begin position="1"/>
        <end position="55"/>
    </location>
</feature>
<accession>A0A7T5EPK3</accession>
<dbReference type="EMBL" id="CP066308">
    <property type="protein sequence ID" value="QQE76347.1"/>
    <property type="molecule type" value="Genomic_DNA"/>
</dbReference>
<evidence type="ECO:0000313" key="3">
    <source>
        <dbReference type="EMBL" id="QUO43374.1"/>
    </source>
</evidence>
<organism evidence="2 4">
    <name type="scientific">Brevibacillus composti</name>
    <dbReference type="NCBI Taxonomy" id="2796470"/>
    <lineage>
        <taxon>Bacteria</taxon>
        <taxon>Bacillati</taxon>
        <taxon>Bacillota</taxon>
        <taxon>Bacilli</taxon>
        <taxon>Bacillales</taxon>
        <taxon>Paenibacillaceae</taxon>
        <taxon>Brevibacillus</taxon>
    </lineage>
</organism>
<dbReference type="Proteomes" id="UP000677234">
    <property type="component" value="Chromosome"/>
</dbReference>
<gene>
    <name evidence="2" type="ORF">JD108_11015</name>
    <name evidence="3" type="ORF">KDJ56_10700</name>
</gene>
<evidence type="ECO:0000256" key="1">
    <source>
        <dbReference type="SAM" id="MobiDB-lite"/>
    </source>
</evidence>
<evidence type="ECO:0000313" key="2">
    <source>
        <dbReference type="EMBL" id="QQE76347.1"/>
    </source>
</evidence>
<dbReference type="KEGG" id="bcop:JD108_11015"/>
<dbReference type="RefSeq" id="WP_198829849.1">
    <property type="nucleotide sequence ID" value="NZ_CP066308.1"/>
</dbReference>
<name>A0A7T5EPK3_9BACL</name>
<dbReference type="EMBL" id="CP073708">
    <property type="protein sequence ID" value="QUO43374.1"/>
    <property type="molecule type" value="Genomic_DNA"/>
</dbReference>
<dbReference type="AlphaFoldDB" id="A0A7T5EPK3"/>
<protein>
    <submittedName>
        <fullName evidence="2">Uncharacterized protein</fullName>
    </submittedName>
</protein>
<reference evidence="2 4" key="1">
    <citation type="submission" date="2020-12" db="EMBL/GenBank/DDBJ databases">
        <title>strain FJAT-54423T represents a novel species of the genus Brevibacillus.</title>
        <authorList>
            <person name="Tang R."/>
        </authorList>
    </citation>
    <scope>NUCLEOTIDE SEQUENCE [LARGE SCALE GENOMIC DNA]</scope>
    <source>
        <strain evidence="2 4">FJAT-54423</strain>
    </source>
</reference>
<sequence length="55" mass="6351">MADQKREQRPGAGHDQVHTVKSTLDESEIDKRHEYQMFPTPDQGEAAEESRKLEI</sequence>
<evidence type="ECO:0000313" key="5">
    <source>
        <dbReference type="Proteomes" id="UP000677234"/>
    </source>
</evidence>
<evidence type="ECO:0000313" key="4">
    <source>
        <dbReference type="Proteomes" id="UP000595847"/>
    </source>
</evidence>
<reference evidence="3" key="2">
    <citation type="submission" date="2021-04" db="EMBL/GenBank/DDBJ databases">
        <title>Brevibacillus composti FJAT-54423, complete genome.</title>
        <authorList>
            <person name="Tang R."/>
        </authorList>
    </citation>
    <scope>NUCLEOTIDE SEQUENCE</scope>
    <source>
        <strain evidence="3">FJAT-54424</strain>
    </source>
</reference>
<dbReference type="Proteomes" id="UP000595847">
    <property type="component" value="Chromosome"/>
</dbReference>
<keyword evidence="5" id="KW-1185">Reference proteome</keyword>
<proteinExistence type="predicted"/>